<evidence type="ECO:0000313" key="17">
    <source>
        <dbReference type="EMBL" id="AKF11698.1"/>
    </source>
</evidence>
<name>A0A0F6WAP3_9BACT</name>
<evidence type="ECO:0000256" key="9">
    <source>
        <dbReference type="ARBA" id="ARBA00022741"/>
    </source>
</evidence>
<dbReference type="InterPro" id="IPR002192">
    <property type="entry name" value="PPDK_AMP/ATP-bd"/>
</dbReference>
<keyword evidence="8" id="KW-0479">Metal-binding</keyword>
<keyword evidence="18" id="KW-1185">Reference proteome</keyword>
<evidence type="ECO:0000256" key="3">
    <source>
        <dbReference type="ARBA" id="ARBA00004742"/>
    </source>
</evidence>
<organism evidence="17 18">
    <name type="scientific">Sandaracinus amylolyticus</name>
    <dbReference type="NCBI Taxonomy" id="927083"/>
    <lineage>
        <taxon>Bacteria</taxon>
        <taxon>Pseudomonadati</taxon>
        <taxon>Myxococcota</taxon>
        <taxon>Polyangia</taxon>
        <taxon>Polyangiales</taxon>
        <taxon>Sandaracinaceae</taxon>
        <taxon>Sandaracinus</taxon>
    </lineage>
</organism>
<dbReference type="Gene3D" id="3.30.1490.20">
    <property type="entry name" value="ATP-grasp fold, A domain"/>
    <property type="match status" value="1"/>
</dbReference>
<evidence type="ECO:0000256" key="6">
    <source>
        <dbReference type="ARBA" id="ARBA00021623"/>
    </source>
</evidence>
<feature type="compositionally biased region" description="Polar residues" evidence="15">
    <location>
        <begin position="52"/>
        <end position="62"/>
    </location>
</feature>
<evidence type="ECO:0000256" key="7">
    <source>
        <dbReference type="ARBA" id="ARBA00022679"/>
    </source>
</evidence>
<dbReference type="EC" id="2.7.9.2" evidence="5"/>
<dbReference type="PANTHER" id="PTHR43030:SF1">
    <property type="entry name" value="PHOSPHOENOLPYRUVATE SYNTHASE"/>
    <property type="match status" value="1"/>
</dbReference>
<proteinExistence type="inferred from homology"/>
<feature type="region of interest" description="Disordered" evidence="15">
    <location>
        <begin position="35"/>
        <end position="69"/>
    </location>
</feature>
<dbReference type="UniPathway" id="UPA00138"/>
<comment type="similarity">
    <text evidence="4">Belongs to the PEP-utilizing enzyme family.</text>
</comment>
<keyword evidence="12" id="KW-0460">Magnesium</keyword>
<comment type="catalytic activity">
    <reaction evidence="14">
        <text>pyruvate + ATP + H2O = phosphoenolpyruvate + AMP + phosphate + 2 H(+)</text>
        <dbReference type="Rhea" id="RHEA:11364"/>
        <dbReference type="ChEBI" id="CHEBI:15361"/>
        <dbReference type="ChEBI" id="CHEBI:15377"/>
        <dbReference type="ChEBI" id="CHEBI:15378"/>
        <dbReference type="ChEBI" id="CHEBI:30616"/>
        <dbReference type="ChEBI" id="CHEBI:43474"/>
        <dbReference type="ChEBI" id="CHEBI:58702"/>
        <dbReference type="ChEBI" id="CHEBI:456215"/>
        <dbReference type="EC" id="2.7.9.2"/>
    </reaction>
</comment>
<evidence type="ECO:0000256" key="14">
    <source>
        <dbReference type="ARBA" id="ARBA00047700"/>
    </source>
</evidence>
<dbReference type="GO" id="GO:0008986">
    <property type="term" value="F:pyruvate, water dikinase activity"/>
    <property type="evidence" value="ECO:0007669"/>
    <property type="project" value="UniProtKB-EC"/>
</dbReference>
<evidence type="ECO:0000259" key="16">
    <source>
        <dbReference type="Pfam" id="PF01326"/>
    </source>
</evidence>
<evidence type="ECO:0000256" key="4">
    <source>
        <dbReference type="ARBA" id="ARBA00007837"/>
    </source>
</evidence>
<evidence type="ECO:0000256" key="1">
    <source>
        <dbReference type="ARBA" id="ARBA00001946"/>
    </source>
</evidence>
<dbReference type="GO" id="GO:0006094">
    <property type="term" value="P:gluconeogenesis"/>
    <property type="evidence" value="ECO:0007669"/>
    <property type="project" value="UniProtKB-UniPathway"/>
</dbReference>
<dbReference type="GO" id="GO:0005524">
    <property type="term" value="F:ATP binding"/>
    <property type="evidence" value="ECO:0007669"/>
    <property type="project" value="UniProtKB-KW"/>
</dbReference>
<reference evidence="17 18" key="1">
    <citation type="submission" date="2015-03" db="EMBL/GenBank/DDBJ databases">
        <title>Genome assembly of Sandaracinus amylolyticus DSM 53668.</title>
        <authorList>
            <person name="Sharma G."/>
            <person name="Subramanian S."/>
        </authorList>
    </citation>
    <scope>NUCLEOTIDE SEQUENCE [LARGE SCALE GENOMIC DNA]</scope>
    <source>
        <strain evidence="17 18">DSM 53668</strain>
    </source>
</reference>
<protein>
    <recommendedName>
        <fullName evidence="6">Phosphoenolpyruvate synthase</fullName>
        <ecNumber evidence="5">2.7.9.2</ecNumber>
    </recommendedName>
    <alternativeName>
        <fullName evidence="13">Pyruvate, water dikinase</fullName>
    </alternativeName>
</protein>
<dbReference type="GO" id="GO:0046872">
    <property type="term" value="F:metal ion binding"/>
    <property type="evidence" value="ECO:0007669"/>
    <property type="project" value="UniProtKB-KW"/>
</dbReference>
<evidence type="ECO:0000256" key="11">
    <source>
        <dbReference type="ARBA" id="ARBA00022840"/>
    </source>
</evidence>
<evidence type="ECO:0000256" key="2">
    <source>
        <dbReference type="ARBA" id="ARBA00002988"/>
    </source>
</evidence>
<evidence type="ECO:0000256" key="8">
    <source>
        <dbReference type="ARBA" id="ARBA00022723"/>
    </source>
</evidence>
<gene>
    <name evidence="17" type="ORF">DB32_008847</name>
</gene>
<dbReference type="InterPro" id="IPR006319">
    <property type="entry name" value="PEP_synth"/>
</dbReference>
<keyword evidence="9" id="KW-0547">Nucleotide-binding</keyword>
<evidence type="ECO:0000256" key="12">
    <source>
        <dbReference type="ARBA" id="ARBA00022842"/>
    </source>
</evidence>
<evidence type="ECO:0000256" key="5">
    <source>
        <dbReference type="ARBA" id="ARBA00011996"/>
    </source>
</evidence>
<dbReference type="PROSITE" id="PS51257">
    <property type="entry name" value="PROKAR_LIPOPROTEIN"/>
    <property type="match status" value="1"/>
</dbReference>
<dbReference type="InterPro" id="IPR013815">
    <property type="entry name" value="ATP_grasp_subdomain_1"/>
</dbReference>
<dbReference type="Pfam" id="PF01326">
    <property type="entry name" value="PPDK_N"/>
    <property type="match status" value="1"/>
</dbReference>
<comment type="pathway">
    <text evidence="3">Carbohydrate biosynthesis; gluconeogenesis.</text>
</comment>
<dbReference type="KEGG" id="samy:DB32_008847"/>
<evidence type="ECO:0000256" key="15">
    <source>
        <dbReference type="SAM" id="MobiDB-lite"/>
    </source>
</evidence>
<keyword evidence="7" id="KW-0808">Transferase</keyword>
<dbReference type="Proteomes" id="UP000034883">
    <property type="component" value="Chromosome"/>
</dbReference>
<evidence type="ECO:0000256" key="10">
    <source>
        <dbReference type="ARBA" id="ARBA00022777"/>
    </source>
</evidence>
<keyword evidence="11" id="KW-0067">ATP-binding</keyword>
<evidence type="ECO:0000313" key="18">
    <source>
        <dbReference type="Proteomes" id="UP000034883"/>
    </source>
</evidence>
<accession>A0A0F6WAP3</accession>
<dbReference type="EMBL" id="CP011125">
    <property type="protein sequence ID" value="AKF11698.1"/>
    <property type="molecule type" value="Genomic_DNA"/>
</dbReference>
<sequence>MLDDVRRIGGRLAALGIVALIASCGSALARRNGGPVAPLPDDHSLRGDAQGGESSDGAQSTAEGRLESAHRIDDASTWARLAARPASSAVARTEVVKFLVDVAEGRTVWFIDTQRWGIHYEFARDHLSTEQHPVGRQPADHQMFNVREYRRPERRFELGTIVHYLDSDIWTVELVGGDTLPGDRIVALFEQLRGALWIGDRLRFRPMSPLHDRSIASVRAQLPIATADEVFAGVRYQPLTDGPAFGTLRVVRGALDPSTVRPDQILVLEQLPDEIPVVSGVISAQLQAPLGHVAILCATRGTPNMGLRGALDHPDVQRLDGRLVQLVIGPQEFAIREATLAQAEAAWASRRPAQPQVPRVDRRERRLVDVCDLRLPDAAFAGAKASQLGEVCSLGNIDTPGGFVVPVAHYLEHLGDSGIVHGLPQMLADPTFRGDATVRARQLAQVRAMIQSAGVEPRLVQEVRRRIAHVAPQARWILRSSTNAEDLAGFTGAGLYRSVVVSAGASEQEIANALREVWSSVWLLGAYEEREWYRVDHRSVGMAILAQPFVDGASANGVAITANPYYEARPGFFVNAQVLGGSVTGAAGEEIPEQHMIYTYAGPLETELLARSSRSPGALLLDDAAITALHERLARIHAHFVGGERPRWAAPVNAVDVEFLLAGGRIVIVQARPFVVRWGPGQTF</sequence>
<keyword evidence="17" id="KW-0670">Pyruvate</keyword>
<evidence type="ECO:0000256" key="13">
    <source>
        <dbReference type="ARBA" id="ARBA00033470"/>
    </source>
</evidence>
<dbReference type="SUPFAM" id="SSF56059">
    <property type="entry name" value="Glutathione synthetase ATP-binding domain-like"/>
    <property type="match status" value="1"/>
</dbReference>
<keyword evidence="10" id="KW-0418">Kinase</keyword>
<dbReference type="AlphaFoldDB" id="A0A0F6WAP3"/>
<dbReference type="STRING" id="927083.DB32_008847"/>
<dbReference type="PANTHER" id="PTHR43030">
    <property type="entry name" value="PHOSPHOENOLPYRUVATE SYNTHASE"/>
    <property type="match status" value="1"/>
</dbReference>
<comment type="cofactor">
    <cofactor evidence="1">
        <name>Mg(2+)</name>
        <dbReference type="ChEBI" id="CHEBI:18420"/>
    </cofactor>
</comment>
<feature type="domain" description="Pyruvate phosphate dikinase AMP/ATP-binding" evidence="16">
    <location>
        <begin position="381"/>
        <end position="675"/>
    </location>
</feature>
<comment type="function">
    <text evidence="2">Catalyzes the phosphorylation of pyruvate to phosphoenolpyruvate.</text>
</comment>